<dbReference type="SUPFAM" id="SSF53850">
    <property type="entry name" value="Periplasmic binding protein-like II"/>
    <property type="match status" value="1"/>
</dbReference>
<dbReference type="Proteomes" id="UP000389128">
    <property type="component" value="Unassembled WGS sequence"/>
</dbReference>
<dbReference type="InterPro" id="IPR000847">
    <property type="entry name" value="LysR_HTH_N"/>
</dbReference>
<dbReference type="PANTHER" id="PTHR30419">
    <property type="entry name" value="HTH-TYPE TRANSCRIPTIONAL REGULATOR YBHD"/>
    <property type="match status" value="1"/>
</dbReference>
<evidence type="ECO:0000256" key="1">
    <source>
        <dbReference type="ARBA" id="ARBA00009437"/>
    </source>
</evidence>
<keyword evidence="3" id="KW-0238">DNA-binding</keyword>
<keyword evidence="4" id="KW-0804">Transcription</keyword>
<accession>A0A6C2D1H4</accession>
<feature type="compositionally biased region" description="Basic and acidic residues" evidence="5">
    <location>
        <begin position="298"/>
        <end position="315"/>
    </location>
</feature>
<dbReference type="SUPFAM" id="SSF46785">
    <property type="entry name" value="Winged helix' DNA-binding domain"/>
    <property type="match status" value="1"/>
</dbReference>
<dbReference type="FunFam" id="1.10.10.10:FF:000001">
    <property type="entry name" value="LysR family transcriptional regulator"/>
    <property type="match status" value="1"/>
</dbReference>
<sequence length="315" mass="34457">MQYDLTDLRLFAAIAEEANLTRGAARAHLAASSASHRLAKLEESLGVALFERHARGLRPTRAGEALLGHARQVFAQLEQMHADLSPFARGVRAQVSLYANTNAINCFLPDDLGEFLRAAPHIRVTMKEMTSPEILRCVTSGEAEIGVVAGTVPADALIAHPYRRDRIVLVTPPCHPMSARARVRISEVLDQPFVMLHAGSAFHTGLMNYVAETGGRLDVRIEVRSFEAVLRMAGAGVGLGLVPRSAAERFGRQRPFAIVDVDEPWASRDLSIVVRRNASLSAHAQSLVDALLASQPDHMPDAKRREEKNCKHSPY</sequence>
<dbReference type="GO" id="GO:0003700">
    <property type="term" value="F:DNA-binding transcription factor activity"/>
    <property type="evidence" value="ECO:0007669"/>
    <property type="project" value="InterPro"/>
</dbReference>
<evidence type="ECO:0000256" key="5">
    <source>
        <dbReference type="SAM" id="MobiDB-lite"/>
    </source>
</evidence>
<evidence type="ECO:0000256" key="3">
    <source>
        <dbReference type="ARBA" id="ARBA00023125"/>
    </source>
</evidence>
<dbReference type="RefSeq" id="WP_148578326.1">
    <property type="nucleotide sequence ID" value="NZ_SDKK01000005.1"/>
</dbReference>
<dbReference type="InterPro" id="IPR036388">
    <property type="entry name" value="WH-like_DNA-bd_sf"/>
</dbReference>
<evidence type="ECO:0000256" key="4">
    <source>
        <dbReference type="ARBA" id="ARBA00023163"/>
    </source>
</evidence>
<dbReference type="Pfam" id="PF03466">
    <property type="entry name" value="LysR_substrate"/>
    <property type="match status" value="1"/>
</dbReference>
<feature type="domain" description="HTH lysR-type" evidence="6">
    <location>
        <begin position="1"/>
        <end position="60"/>
    </location>
</feature>
<evidence type="ECO:0000259" key="6">
    <source>
        <dbReference type="PROSITE" id="PS50931"/>
    </source>
</evidence>
<dbReference type="InterPro" id="IPR036390">
    <property type="entry name" value="WH_DNA-bd_sf"/>
</dbReference>
<protein>
    <submittedName>
        <fullName evidence="7">LysR family transcriptional regulator</fullName>
    </submittedName>
</protein>
<dbReference type="PANTHER" id="PTHR30419:SF2">
    <property type="entry name" value="LYSR FAMILY TRANSCRIPTIONAL REGULATOR"/>
    <property type="match status" value="1"/>
</dbReference>
<evidence type="ECO:0000313" key="7">
    <source>
        <dbReference type="EMBL" id="TYC60237.1"/>
    </source>
</evidence>
<dbReference type="EMBL" id="SDKK01000005">
    <property type="protein sequence ID" value="TYC60237.1"/>
    <property type="molecule type" value="Genomic_DNA"/>
</dbReference>
<proteinExistence type="inferred from homology"/>
<name>A0A6C2D1H4_9RHOO</name>
<dbReference type="GO" id="GO:0003677">
    <property type="term" value="F:DNA binding"/>
    <property type="evidence" value="ECO:0007669"/>
    <property type="project" value="UniProtKB-KW"/>
</dbReference>
<dbReference type="InterPro" id="IPR005119">
    <property type="entry name" value="LysR_subst-bd"/>
</dbReference>
<organism evidence="7 8">
    <name type="scientific">Zoogloea oleivorans</name>
    <dbReference type="NCBI Taxonomy" id="1552750"/>
    <lineage>
        <taxon>Bacteria</taxon>
        <taxon>Pseudomonadati</taxon>
        <taxon>Pseudomonadota</taxon>
        <taxon>Betaproteobacteria</taxon>
        <taxon>Rhodocyclales</taxon>
        <taxon>Zoogloeaceae</taxon>
        <taxon>Zoogloea</taxon>
    </lineage>
</organism>
<reference evidence="7 8" key="1">
    <citation type="submission" date="2019-01" db="EMBL/GenBank/DDBJ databases">
        <title>Zoogloea oleivorans genome sequencing and assembly.</title>
        <authorList>
            <person name="Tancsics A."/>
            <person name="Farkas M."/>
            <person name="Kriszt B."/>
            <person name="Maroti G."/>
            <person name="Horvath B."/>
        </authorList>
    </citation>
    <scope>NUCLEOTIDE SEQUENCE [LARGE SCALE GENOMIC DNA]</scope>
    <source>
        <strain evidence="7 8">Buc</strain>
    </source>
</reference>
<dbReference type="Pfam" id="PF00126">
    <property type="entry name" value="HTH_1"/>
    <property type="match status" value="1"/>
</dbReference>
<dbReference type="Gene3D" id="3.40.190.290">
    <property type="match status" value="1"/>
</dbReference>
<dbReference type="OrthoDB" id="9785974at2"/>
<keyword evidence="8" id="KW-1185">Reference proteome</keyword>
<comment type="similarity">
    <text evidence="1">Belongs to the LysR transcriptional regulatory family.</text>
</comment>
<evidence type="ECO:0000256" key="2">
    <source>
        <dbReference type="ARBA" id="ARBA00023015"/>
    </source>
</evidence>
<dbReference type="CDD" id="cd08421">
    <property type="entry name" value="PBP2_LTTR_like_1"/>
    <property type="match status" value="1"/>
</dbReference>
<keyword evidence="2" id="KW-0805">Transcription regulation</keyword>
<evidence type="ECO:0000313" key="8">
    <source>
        <dbReference type="Proteomes" id="UP000389128"/>
    </source>
</evidence>
<gene>
    <name evidence="7" type="ORF">ETQ85_06980</name>
</gene>
<dbReference type="InterPro" id="IPR050950">
    <property type="entry name" value="HTH-type_LysR_regulators"/>
</dbReference>
<dbReference type="Gene3D" id="1.10.10.10">
    <property type="entry name" value="Winged helix-like DNA-binding domain superfamily/Winged helix DNA-binding domain"/>
    <property type="match status" value="1"/>
</dbReference>
<dbReference type="PROSITE" id="PS50931">
    <property type="entry name" value="HTH_LYSR"/>
    <property type="match status" value="1"/>
</dbReference>
<feature type="region of interest" description="Disordered" evidence="5">
    <location>
        <begin position="295"/>
        <end position="315"/>
    </location>
</feature>
<comment type="caution">
    <text evidence="7">The sequence shown here is derived from an EMBL/GenBank/DDBJ whole genome shotgun (WGS) entry which is preliminary data.</text>
</comment>
<dbReference type="AlphaFoldDB" id="A0A6C2D1H4"/>
<dbReference type="GO" id="GO:0005829">
    <property type="term" value="C:cytosol"/>
    <property type="evidence" value="ECO:0007669"/>
    <property type="project" value="TreeGrafter"/>
</dbReference>